<dbReference type="InterPro" id="IPR026960">
    <property type="entry name" value="RVT-Znf"/>
</dbReference>
<evidence type="ECO:0000313" key="3">
    <source>
        <dbReference type="Proteomes" id="UP000265520"/>
    </source>
</evidence>
<keyword evidence="3" id="KW-1185">Reference proteome</keyword>
<protein>
    <submittedName>
        <fullName evidence="2">Putative ribonuclease H protein</fullName>
    </submittedName>
</protein>
<comment type="caution">
    <text evidence="2">The sequence shown here is derived from an EMBL/GenBank/DDBJ whole genome shotgun (WGS) entry which is preliminary data.</text>
</comment>
<feature type="domain" description="Reverse transcriptase zinc-binding" evidence="1">
    <location>
        <begin position="79"/>
        <end position="147"/>
    </location>
</feature>
<reference evidence="2 3" key="1">
    <citation type="journal article" date="2018" name="Front. Plant Sci.">
        <title>Red Clover (Trifolium pratense) and Zigzag Clover (T. medium) - A Picture of Genomic Similarities and Differences.</title>
        <authorList>
            <person name="Dluhosova J."/>
            <person name="Istvanek J."/>
            <person name="Nedelnik J."/>
            <person name="Repkova J."/>
        </authorList>
    </citation>
    <scope>NUCLEOTIDE SEQUENCE [LARGE SCALE GENOMIC DNA]</scope>
    <source>
        <strain evidence="3">cv. 10/8</strain>
        <tissue evidence="2">Leaf</tissue>
    </source>
</reference>
<gene>
    <name evidence="2" type="ORF">A2U01_0010635</name>
</gene>
<sequence length="199" mass="23143">MLVKQVWRILTNPQSMLAKVLKARYFPHSDIFHAQMGPRPSYTWRSINHSKWVLQKGGCWTVGNGMNVKVWEDNWIPSLNGWKKLWKLTIPPRNQVLLWRIIHNIVPVRLNLNNRGVRCSILCPICAKASETIDHVFMKCQKSKKVWLGAQKGLYLSQGNMQFKDWLFYHLEHSDTDTMALIAYRGVKMDGFDGFGLDC</sequence>
<dbReference type="EMBL" id="LXQA010016775">
    <property type="protein sequence ID" value="MCH89734.1"/>
    <property type="molecule type" value="Genomic_DNA"/>
</dbReference>
<accession>A0A392MTX3</accession>
<evidence type="ECO:0000259" key="1">
    <source>
        <dbReference type="Pfam" id="PF13966"/>
    </source>
</evidence>
<name>A0A392MTX3_9FABA</name>
<dbReference type="Proteomes" id="UP000265520">
    <property type="component" value="Unassembled WGS sequence"/>
</dbReference>
<evidence type="ECO:0000313" key="2">
    <source>
        <dbReference type="EMBL" id="MCH89734.1"/>
    </source>
</evidence>
<organism evidence="2 3">
    <name type="scientific">Trifolium medium</name>
    <dbReference type="NCBI Taxonomy" id="97028"/>
    <lineage>
        <taxon>Eukaryota</taxon>
        <taxon>Viridiplantae</taxon>
        <taxon>Streptophyta</taxon>
        <taxon>Embryophyta</taxon>
        <taxon>Tracheophyta</taxon>
        <taxon>Spermatophyta</taxon>
        <taxon>Magnoliopsida</taxon>
        <taxon>eudicotyledons</taxon>
        <taxon>Gunneridae</taxon>
        <taxon>Pentapetalae</taxon>
        <taxon>rosids</taxon>
        <taxon>fabids</taxon>
        <taxon>Fabales</taxon>
        <taxon>Fabaceae</taxon>
        <taxon>Papilionoideae</taxon>
        <taxon>50 kb inversion clade</taxon>
        <taxon>NPAAA clade</taxon>
        <taxon>Hologalegina</taxon>
        <taxon>IRL clade</taxon>
        <taxon>Trifolieae</taxon>
        <taxon>Trifolium</taxon>
    </lineage>
</organism>
<dbReference type="AlphaFoldDB" id="A0A392MTX3"/>
<proteinExistence type="predicted"/>
<dbReference type="Pfam" id="PF13966">
    <property type="entry name" value="zf-RVT"/>
    <property type="match status" value="1"/>
</dbReference>